<dbReference type="EMBL" id="UINC01185332">
    <property type="protein sequence ID" value="SVD96985.1"/>
    <property type="molecule type" value="Genomic_DNA"/>
</dbReference>
<reference evidence="3" key="1">
    <citation type="submission" date="2018-05" db="EMBL/GenBank/DDBJ databases">
        <authorList>
            <person name="Lanie J.A."/>
            <person name="Ng W.-L."/>
            <person name="Kazmierczak K.M."/>
            <person name="Andrzejewski T.M."/>
            <person name="Davidsen T.M."/>
            <person name="Wayne K.J."/>
            <person name="Tettelin H."/>
            <person name="Glass J.I."/>
            <person name="Rusch D."/>
            <person name="Podicherti R."/>
            <person name="Tsui H.-C.T."/>
            <person name="Winkler M.E."/>
        </authorList>
    </citation>
    <scope>NUCLEOTIDE SEQUENCE</scope>
</reference>
<keyword evidence="2" id="KW-0812">Transmembrane</keyword>
<name>A0A382ZPG8_9ZZZZ</name>
<dbReference type="AlphaFoldDB" id="A0A382ZPG8"/>
<evidence type="ECO:0000256" key="1">
    <source>
        <dbReference type="SAM" id="MobiDB-lite"/>
    </source>
</evidence>
<gene>
    <name evidence="3" type="ORF">METZ01_LOCUS449839</name>
</gene>
<evidence type="ECO:0000256" key="2">
    <source>
        <dbReference type="SAM" id="Phobius"/>
    </source>
</evidence>
<proteinExistence type="predicted"/>
<protein>
    <submittedName>
        <fullName evidence="3">Uncharacterized protein</fullName>
    </submittedName>
</protein>
<evidence type="ECO:0000313" key="3">
    <source>
        <dbReference type="EMBL" id="SVD96985.1"/>
    </source>
</evidence>
<feature type="region of interest" description="Disordered" evidence="1">
    <location>
        <begin position="96"/>
        <end position="124"/>
    </location>
</feature>
<keyword evidence="2" id="KW-0472">Membrane</keyword>
<feature type="transmembrane region" description="Helical" evidence="2">
    <location>
        <begin position="28"/>
        <end position="46"/>
    </location>
</feature>
<sequence length="124" mass="13856">MKPFKFYQDIPFSLKNGKRTGTSSGLPIGFHILVTFTFCLASWILLPTPLQSQSLLSDPDWLVRHNPPPSEEREIPLDNISGYDRQVIEELMGLKPASSEKVAPVSEKPGIRAPKLTADEARPR</sequence>
<keyword evidence="2" id="KW-1133">Transmembrane helix</keyword>
<accession>A0A382ZPG8</accession>
<organism evidence="3">
    <name type="scientific">marine metagenome</name>
    <dbReference type="NCBI Taxonomy" id="408172"/>
    <lineage>
        <taxon>unclassified sequences</taxon>
        <taxon>metagenomes</taxon>
        <taxon>ecological metagenomes</taxon>
    </lineage>
</organism>
<feature type="non-terminal residue" evidence="3">
    <location>
        <position position="124"/>
    </location>
</feature>